<proteinExistence type="predicted"/>
<keyword evidence="2" id="KW-0812">Transmembrane</keyword>
<dbReference type="Proteomes" id="UP000215199">
    <property type="component" value="Unassembled WGS sequence"/>
</dbReference>
<reference evidence="4" key="1">
    <citation type="submission" date="2017-07" db="EMBL/GenBank/DDBJ databases">
        <title>Comparative genome mining reveals phylogenetic distribution patterns of secondary metabolites in Amycolatopsis.</title>
        <authorList>
            <person name="Adamek M."/>
            <person name="Alanjary M."/>
            <person name="Sales-Ortells H."/>
            <person name="Goodfellow M."/>
            <person name="Bull A.T."/>
            <person name="Kalinowski J."/>
            <person name="Ziemert N."/>
        </authorList>
    </citation>
    <scope>NUCLEOTIDE SEQUENCE [LARGE SCALE GENOMIC DNA]</scope>
    <source>
        <strain evidence="4">H5</strain>
    </source>
</reference>
<comment type="caution">
    <text evidence="3">The sequence shown here is derived from an EMBL/GenBank/DDBJ whole genome shotgun (WGS) entry which is preliminary data.</text>
</comment>
<dbReference type="EMBL" id="NMUL01000007">
    <property type="protein sequence ID" value="OXM69340.1"/>
    <property type="molecule type" value="Genomic_DNA"/>
</dbReference>
<evidence type="ECO:0000256" key="2">
    <source>
        <dbReference type="SAM" id="Phobius"/>
    </source>
</evidence>
<keyword evidence="2" id="KW-1133">Transmembrane helix</keyword>
<sequence length="492" mass="54318">MKREMPAARRRGLGLLAIGAVALLAAMAVGFDWVDWSTLGRWVRARVVLLLLAVTAGGCVAAGVRLLLRGARTELTPRPFSWWWVGVALPLSVTVGSAVAALLWGDTRAEHRDAFDAGWKSAAAVLAILAALVTVERLRLGQREHYRLLAADEAREINELSAKASEQLGNDKAAVRIGGLTDLERLAQIHVDLRQTVVDRICAYLRGPYRPPPGSREARRYPWEVPIEDYSESQNKVESGEQLIDEQEIAARRLELDVRRTAQQILRRHLTPEDKDAFWSSISLDLRDASLVEFSLSNCQLAEGDFEGATFYRMAGFSGTAFENVADFDRATFTDEASFAEARFHTSAFFSGASFADTVSFRGARFDESLRFVYAEAASSIDFEDAQFKRPTGFLSTKFLGDARFKGAKFLDWVDFGDTFFRRRAVFSNASFVGPVNFEGVKFGARATFDGVLIGEGISFEDVVVTNVKGGHIWPPSWSLKDGELVHGASAD</sequence>
<feature type="transmembrane region" description="Helical" evidence="2">
    <location>
        <begin position="80"/>
        <end position="105"/>
    </location>
</feature>
<dbReference type="InterPro" id="IPR001646">
    <property type="entry name" value="5peptide_repeat"/>
</dbReference>
<protein>
    <recommendedName>
        <fullName evidence="5">Pentapeptide repeat-containing protein</fullName>
    </recommendedName>
</protein>
<dbReference type="Gene3D" id="2.160.20.80">
    <property type="entry name" value="E3 ubiquitin-protein ligase SopA"/>
    <property type="match status" value="1"/>
</dbReference>
<evidence type="ECO:0000313" key="4">
    <source>
        <dbReference type="Proteomes" id="UP000215199"/>
    </source>
</evidence>
<feature type="transmembrane region" description="Helical" evidence="2">
    <location>
        <begin position="47"/>
        <end position="68"/>
    </location>
</feature>
<accession>A0A229TEB9</accession>
<keyword evidence="4" id="KW-1185">Reference proteome</keyword>
<evidence type="ECO:0000256" key="1">
    <source>
        <dbReference type="SAM" id="Coils"/>
    </source>
</evidence>
<dbReference type="AlphaFoldDB" id="A0A229TEB9"/>
<keyword evidence="2" id="KW-0472">Membrane</keyword>
<name>A0A229TEB9_9PSEU</name>
<dbReference type="Pfam" id="PF13576">
    <property type="entry name" value="Pentapeptide_3"/>
    <property type="match status" value="1"/>
</dbReference>
<feature type="coiled-coil region" evidence="1">
    <location>
        <begin position="237"/>
        <end position="264"/>
    </location>
</feature>
<evidence type="ECO:0000313" key="3">
    <source>
        <dbReference type="EMBL" id="OXM69340.1"/>
    </source>
</evidence>
<keyword evidence="1" id="KW-0175">Coiled coil</keyword>
<organism evidence="3 4">
    <name type="scientific">Amycolatopsis vastitatis</name>
    <dbReference type="NCBI Taxonomy" id="1905142"/>
    <lineage>
        <taxon>Bacteria</taxon>
        <taxon>Bacillati</taxon>
        <taxon>Actinomycetota</taxon>
        <taxon>Actinomycetes</taxon>
        <taxon>Pseudonocardiales</taxon>
        <taxon>Pseudonocardiaceae</taxon>
        <taxon>Amycolatopsis</taxon>
    </lineage>
</organism>
<evidence type="ECO:0008006" key="5">
    <source>
        <dbReference type="Google" id="ProtNLM"/>
    </source>
</evidence>
<gene>
    <name evidence="3" type="ORF">CF165_07350</name>
</gene>